<dbReference type="PANTHER" id="PTHR30319:SF1">
    <property type="entry name" value="TRANSCRIPTIONAL REPRESSOR PAAX"/>
    <property type="match status" value="1"/>
</dbReference>
<dbReference type="PANTHER" id="PTHR30319">
    <property type="entry name" value="PHENYLACETIC ACID REGULATOR-RELATED TRANSCRIPTIONAL REPRESSOR"/>
    <property type="match status" value="1"/>
</dbReference>
<dbReference type="RefSeq" id="WP_081855484.1">
    <property type="nucleotide sequence ID" value="NZ_CP086770.1"/>
</dbReference>
<name>A0A073IW91_9RHOB</name>
<dbReference type="GO" id="GO:0006351">
    <property type="term" value="P:DNA-templated transcription"/>
    <property type="evidence" value="ECO:0007669"/>
    <property type="project" value="InterPro"/>
</dbReference>
<evidence type="ECO:0000259" key="3">
    <source>
        <dbReference type="Pfam" id="PF07848"/>
    </source>
</evidence>
<keyword evidence="2" id="KW-0812">Transmembrane</keyword>
<accession>A0A073IW91</accession>
<evidence type="ECO:0000256" key="2">
    <source>
        <dbReference type="SAM" id="Phobius"/>
    </source>
</evidence>
<evidence type="ECO:0008006" key="8">
    <source>
        <dbReference type="Google" id="ProtNLM"/>
    </source>
</evidence>
<feature type="transmembrane region" description="Helical" evidence="2">
    <location>
        <begin position="54"/>
        <end position="84"/>
    </location>
</feature>
<proteinExistence type="predicted"/>
<dbReference type="Proteomes" id="UP000027746">
    <property type="component" value="Unassembled WGS sequence"/>
</dbReference>
<gene>
    <name evidence="6" type="ORF">JQX14_14640</name>
    <name evidence="5" type="ORF">SUH3_12320</name>
</gene>
<dbReference type="Gene3D" id="1.10.10.10">
    <property type="entry name" value="Winged helix-like DNA-binding domain superfamily/Winged helix DNA-binding domain"/>
    <property type="match status" value="1"/>
</dbReference>
<evidence type="ECO:0000259" key="4">
    <source>
        <dbReference type="Pfam" id="PF08223"/>
    </source>
</evidence>
<keyword evidence="2" id="KW-1133">Transmembrane helix</keyword>
<evidence type="ECO:0000256" key="1">
    <source>
        <dbReference type="SAM" id="MobiDB-lite"/>
    </source>
</evidence>
<organism evidence="5 7">
    <name type="scientific">Pseudosulfitobacter pseudonitzschiae</name>
    <dbReference type="NCBI Taxonomy" id="1402135"/>
    <lineage>
        <taxon>Bacteria</taxon>
        <taxon>Pseudomonadati</taxon>
        <taxon>Pseudomonadota</taxon>
        <taxon>Alphaproteobacteria</taxon>
        <taxon>Rhodobacterales</taxon>
        <taxon>Roseobacteraceae</taxon>
        <taxon>Pseudosulfitobacter</taxon>
    </lineage>
</organism>
<dbReference type="Gene3D" id="1.20.58.1460">
    <property type="match status" value="1"/>
</dbReference>
<dbReference type="InterPro" id="IPR036388">
    <property type="entry name" value="WH-like_DNA-bd_sf"/>
</dbReference>
<dbReference type="Pfam" id="PF07848">
    <property type="entry name" value="PaaX"/>
    <property type="match status" value="1"/>
</dbReference>
<dbReference type="OrthoDB" id="2270427at2"/>
<evidence type="ECO:0000313" key="6">
    <source>
        <dbReference type="EMBL" id="MBM2355786.1"/>
    </source>
</evidence>
<feature type="region of interest" description="Disordered" evidence="1">
    <location>
        <begin position="1"/>
        <end position="29"/>
    </location>
</feature>
<dbReference type="Proteomes" id="UP000809337">
    <property type="component" value="Unassembled WGS sequence"/>
</dbReference>
<keyword evidence="7" id="KW-1185">Reference proteome</keyword>
<dbReference type="InterPro" id="IPR012906">
    <property type="entry name" value="PaaX-like_N"/>
</dbReference>
<feature type="domain" description="Transcriptional repressor PaaX-like C-terminal" evidence="4">
    <location>
        <begin position="223"/>
        <end position="311"/>
    </location>
</feature>
<reference evidence="6" key="2">
    <citation type="submission" date="2021-01" db="EMBL/GenBank/DDBJ databases">
        <title>Diatom-associated Roseobacters Show Island Model of Population Structure.</title>
        <authorList>
            <person name="Qu L."/>
            <person name="Feng X."/>
            <person name="Chen Y."/>
            <person name="Li L."/>
            <person name="Wang X."/>
            <person name="Hu Z."/>
            <person name="Wang H."/>
            <person name="Luo H."/>
        </authorList>
    </citation>
    <scope>NUCLEOTIDE SEQUENCE</scope>
    <source>
        <strain evidence="6">SM26-45</strain>
    </source>
</reference>
<dbReference type="EMBL" id="JAFBWN010000009">
    <property type="protein sequence ID" value="MBM2355786.1"/>
    <property type="molecule type" value="Genomic_DNA"/>
</dbReference>
<dbReference type="PIRSF" id="PIRSF020623">
    <property type="entry name" value="PaaX"/>
    <property type="match status" value="1"/>
</dbReference>
<feature type="domain" description="Transcriptional repressor PaaX-like N-terminal" evidence="3">
    <location>
        <begin position="50"/>
        <end position="117"/>
    </location>
</feature>
<dbReference type="InterPro" id="IPR013225">
    <property type="entry name" value="PaaX_C"/>
</dbReference>
<keyword evidence="2" id="KW-0472">Membrane</keyword>
<feature type="compositionally biased region" description="Polar residues" evidence="1">
    <location>
        <begin position="1"/>
        <end position="18"/>
    </location>
</feature>
<reference evidence="5 7" key="1">
    <citation type="submission" date="2014-01" db="EMBL/GenBank/DDBJ databases">
        <title>Sulfitobacter sp. H3 (MCCC 1A00686) Genome Sequencing.</title>
        <authorList>
            <person name="Lai Q."/>
            <person name="Hong Z."/>
        </authorList>
    </citation>
    <scope>NUCLEOTIDE SEQUENCE [LARGE SCALE GENOMIC DNA]</scope>
    <source>
        <strain evidence="5 7">H3</strain>
    </source>
</reference>
<comment type="caution">
    <text evidence="5">The sequence shown here is derived from an EMBL/GenBank/DDBJ whole genome shotgun (WGS) entry which is preliminary data.</text>
</comment>
<dbReference type="EMBL" id="JAMD01000023">
    <property type="protein sequence ID" value="KEJ93890.1"/>
    <property type="molecule type" value="Genomic_DNA"/>
</dbReference>
<evidence type="ECO:0000313" key="5">
    <source>
        <dbReference type="EMBL" id="KEJ93890.1"/>
    </source>
</evidence>
<sequence>MAKPQTENKGVAGSSLSHDASKAARKSKPAVQTHSFASILNEAAERRPIRPKSLIMTIFGDSIVPLGGVVWLGSIVSMTGLFGLSEPLVRTSALRLTYDGWLKREQVGKRSFYSMNEEFAVADTAYQSRIYASSAELRMNGWTILKLFKEKIDRKTAFRLRQELERNGFGQLAPHVFIHPSIGETAARHISTAGGRSAVGPIFFADSASIDPQTLRHLADTAWDLTPIRESYNEFTDAFCRLPDLLAREVPNMEQSFALRTLMMHYFRRAALRDPRLPASALDDDWPGERAYELMGEVYPKLLPGSEAYLEQTLETLPGQVVSKDVRLYRRFGSV</sequence>
<evidence type="ECO:0000313" key="7">
    <source>
        <dbReference type="Proteomes" id="UP000027746"/>
    </source>
</evidence>
<dbReference type="InterPro" id="IPR011965">
    <property type="entry name" value="PaaX_trns_reg"/>
</dbReference>
<dbReference type="AlphaFoldDB" id="A0A073IW91"/>
<protein>
    <recommendedName>
        <fullName evidence="8">Phenylacetic acid degradation operon negative regulatory protein PaaX</fullName>
    </recommendedName>
</protein>
<dbReference type="Pfam" id="PF08223">
    <property type="entry name" value="PaaX_C"/>
    <property type="match status" value="1"/>
</dbReference>